<sequence>MHEYILTYHDRKLTYYVAATISGVIGVIITFAIGKLSVISGKIIAGPSGLAVFTLILLGLDHALIKCSIFYRWGLVKIPNLNGVWSGKMSSSNNKNQTIDAKITIHQTYTKIRVRLETDKSRSMSRMASIEMEDPKCFKLRYEYSAEYSASASEIHRHHGVTELVLISDDHLFDQPCQAKYYTELRRDTHGQMEFVRKK</sequence>
<keyword evidence="1" id="KW-0472">Membrane</keyword>
<dbReference type="AlphaFoldDB" id="A0A5E4S8G1"/>
<keyword evidence="1" id="KW-0812">Transmembrane</keyword>
<dbReference type="RefSeq" id="WP_425495075.1">
    <property type="nucleotide sequence ID" value="NZ_CABPSN010000001.1"/>
</dbReference>
<dbReference type="InterPro" id="IPR041208">
    <property type="entry name" value="Cap15"/>
</dbReference>
<dbReference type="Proteomes" id="UP000366819">
    <property type="component" value="Unassembled WGS sequence"/>
</dbReference>
<evidence type="ECO:0000259" key="2">
    <source>
        <dbReference type="Pfam" id="PF18153"/>
    </source>
</evidence>
<feature type="domain" description="CD-NTase-associated protein 15" evidence="2">
    <location>
        <begin position="76"/>
        <end position="197"/>
    </location>
</feature>
<organism evidence="3 4">
    <name type="scientific">Pandoraea aquatica</name>
    <dbReference type="NCBI Taxonomy" id="2508290"/>
    <lineage>
        <taxon>Bacteria</taxon>
        <taxon>Pseudomonadati</taxon>
        <taxon>Pseudomonadota</taxon>
        <taxon>Betaproteobacteria</taxon>
        <taxon>Burkholderiales</taxon>
        <taxon>Burkholderiaceae</taxon>
        <taxon>Pandoraea</taxon>
    </lineage>
</organism>
<dbReference type="Pfam" id="PF18153">
    <property type="entry name" value="Cap15_CD_rec"/>
    <property type="match status" value="1"/>
</dbReference>
<accession>A0A5E4S8G1</accession>
<feature type="transmembrane region" description="Helical" evidence="1">
    <location>
        <begin position="13"/>
        <end position="33"/>
    </location>
</feature>
<evidence type="ECO:0000256" key="1">
    <source>
        <dbReference type="SAM" id="Phobius"/>
    </source>
</evidence>
<feature type="transmembrane region" description="Helical" evidence="1">
    <location>
        <begin position="39"/>
        <end position="60"/>
    </location>
</feature>
<evidence type="ECO:0000313" key="3">
    <source>
        <dbReference type="EMBL" id="VVD71917.1"/>
    </source>
</evidence>
<proteinExistence type="predicted"/>
<evidence type="ECO:0000313" key="4">
    <source>
        <dbReference type="Proteomes" id="UP000366819"/>
    </source>
</evidence>
<gene>
    <name evidence="3" type="ORF">PAQ31011_00655</name>
</gene>
<reference evidence="3 4" key="1">
    <citation type="submission" date="2019-08" db="EMBL/GenBank/DDBJ databases">
        <authorList>
            <person name="Peeters C."/>
        </authorList>
    </citation>
    <scope>NUCLEOTIDE SEQUENCE [LARGE SCALE GENOMIC DNA]</scope>
    <source>
        <strain evidence="3 4">LMG 31011</strain>
    </source>
</reference>
<name>A0A5E4S8G1_9BURK</name>
<keyword evidence="1" id="KW-1133">Transmembrane helix</keyword>
<keyword evidence="4" id="KW-1185">Reference proteome</keyword>
<dbReference type="EMBL" id="CABPSN010000001">
    <property type="protein sequence ID" value="VVD71917.1"/>
    <property type="molecule type" value="Genomic_DNA"/>
</dbReference>
<protein>
    <recommendedName>
        <fullName evidence="2">CD-NTase-associated protein 15 domain-containing protein</fullName>
    </recommendedName>
</protein>